<keyword evidence="7" id="KW-1185">Reference proteome</keyword>
<dbReference type="InterPro" id="IPR011009">
    <property type="entry name" value="Kinase-like_dom_sf"/>
</dbReference>
<dbReference type="EMBL" id="JANIEX010000686">
    <property type="protein sequence ID" value="KAJ3564174.1"/>
    <property type="molecule type" value="Genomic_DNA"/>
</dbReference>
<sequence>MDQFAIYLPLDMVPRFSRRSPVAVIAEPRHANVVVCYIPQPCVMKNFRLHEDRVANVKASLEVAAMQWKRAEGHPNIHRLLGLCGNYPVPSVVTPYIERSLLEYLLTTQANNVVMFATLQSVATALGYLHDQNPPILHSNVKASNILVDRSGKALLTDIGIHNAVMQSDADSSIRWRAREIVLSVGPSPPTKAADCWSMGMTILEVVSRQRPFAQFPNDAQVIMALYQGHFPLLPPGLDGHLEGLLSSCWKPPLQRLSIQTIAKYLRLLSERARE</sequence>
<dbReference type="Pfam" id="PF07714">
    <property type="entry name" value="PK_Tyr_Ser-Thr"/>
    <property type="match status" value="1"/>
</dbReference>
<protein>
    <recommendedName>
        <fullName evidence="5">Protein kinase domain-containing protein</fullName>
    </recommendedName>
</protein>
<feature type="domain" description="Protein kinase" evidence="5">
    <location>
        <begin position="19"/>
        <end position="268"/>
    </location>
</feature>
<keyword evidence="2" id="KW-0547">Nucleotide-binding</keyword>
<dbReference type="AlphaFoldDB" id="A0AAD5VMI3"/>
<evidence type="ECO:0000313" key="6">
    <source>
        <dbReference type="EMBL" id="KAJ3564174.1"/>
    </source>
</evidence>
<dbReference type="InterPro" id="IPR001245">
    <property type="entry name" value="Ser-Thr/Tyr_kinase_cat_dom"/>
</dbReference>
<reference evidence="6" key="1">
    <citation type="submission" date="2022-07" db="EMBL/GenBank/DDBJ databases">
        <title>Genome Sequence of Leucocoprinus birnbaumii.</title>
        <authorList>
            <person name="Buettner E."/>
        </authorList>
    </citation>
    <scope>NUCLEOTIDE SEQUENCE</scope>
    <source>
        <strain evidence="6">VT141</strain>
    </source>
</reference>
<dbReference type="PANTHER" id="PTHR44329:SF288">
    <property type="entry name" value="MITOGEN-ACTIVATED PROTEIN KINASE KINASE KINASE 20"/>
    <property type="match status" value="1"/>
</dbReference>
<organism evidence="6 7">
    <name type="scientific">Leucocoprinus birnbaumii</name>
    <dbReference type="NCBI Taxonomy" id="56174"/>
    <lineage>
        <taxon>Eukaryota</taxon>
        <taxon>Fungi</taxon>
        <taxon>Dikarya</taxon>
        <taxon>Basidiomycota</taxon>
        <taxon>Agaricomycotina</taxon>
        <taxon>Agaricomycetes</taxon>
        <taxon>Agaricomycetidae</taxon>
        <taxon>Agaricales</taxon>
        <taxon>Agaricineae</taxon>
        <taxon>Agaricaceae</taxon>
        <taxon>Leucocoprinus</taxon>
    </lineage>
</organism>
<evidence type="ECO:0000259" key="5">
    <source>
        <dbReference type="PROSITE" id="PS50011"/>
    </source>
</evidence>
<dbReference type="PANTHER" id="PTHR44329">
    <property type="entry name" value="SERINE/THREONINE-PROTEIN KINASE TNNI3K-RELATED"/>
    <property type="match status" value="1"/>
</dbReference>
<comment type="caution">
    <text evidence="6">The sequence shown here is derived from an EMBL/GenBank/DDBJ whole genome shotgun (WGS) entry which is preliminary data.</text>
</comment>
<dbReference type="GO" id="GO:0004674">
    <property type="term" value="F:protein serine/threonine kinase activity"/>
    <property type="evidence" value="ECO:0007669"/>
    <property type="project" value="TreeGrafter"/>
</dbReference>
<evidence type="ECO:0000313" key="7">
    <source>
        <dbReference type="Proteomes" id="UP001213000"/>
    </source>
</evidence>
<dbReference type="SUPFAM" id="SSF56112">
    <property type="entry name" value="Protein kinase-like (PK-like)"/>
    <property type="match status" value="1"/>
</dbReference>
<keyword evidence="3" id="KW-0418">Kinase</keyword>
<proteinExistence type="predicted"/>
<dbReference type="Gene3D" id="1.10.510.10">
    <property type="entry name" value="Transferase(Phosphotransferase) domain 1"/>
    <property type="match status" value="1"/>
</dbReference>
<accession>A0AAD5VMI3</accession>
<gene>
    <name evidence="6" type="ORF">NP233_g8469</name>
</gene>
<dbReference type="InterPro" id="IPR051681">
    <property type="entry name" value="Ser/Thr_Kinases-Pseudokinases"/>
</dbReference>
<keyword evidence="4" id="KW-0067">ATP-binding</keyword>
<evidence type="ECO:0000256" key="4">
    <source>
        <dbReference type="ARBA" id="ARBA00022840"/>
    </source>
</evidence>
<evidence type="ECO:0000256" key="2">
    <source>
        <dbReference type="ARBA" id="ARBA00022741"/>
    </source>
</evidence>
<keyword evidence="1" id="KW-0808">Transferase</keyword>
<evidence type="ECO:0000256" key="1">
    <source>
        <dbReference type="ARBA" id="ARBA00022679"/>
    </source>
</evidence>
<dbReference type="GO" id="GO:0005524">
    <property type="term" value="F:ATP binding"/>
    <property type="evidence" value="ECO:0007669"/>
    <property type="project" value="UniProtKB-KW"/>
</dbReference>
<dbReference type="PROSITE" id="PS50011">
    <property type="entry name" value="PROTEIN_KINASE_DOM"/>
    <property type="match status" value="1"/>
</dbReference>
<dbReference type="Proteomes" id="UP001213000">
    <property type="component" value="Unassembled WGS sequence"/>
</dbReference>
<name>A0AAD5VMI3_9AGAR</name>
<dbReference type="InterPro" id="IPR000719">
    <property type="entry name" value="Prot_kinase_dom"/>
</dbReference>
<evidence type="ECO:0000256" key="3">
    <source>
        <dbReference type="ARBA" id="ARBA00022777"/>
    </source>
</evidence>